<dbReference type="Proteomes" id="UP000785200">
    <property type="component" value="Unassembled WGS sequence"/>
</dbReference>
<feature type="domain" description="TauD/TfdA-like" evidence="3">
    <location>
        <begin position="53"/>
        <end position="305"/>
    </location>
</feature>
<keyword evidence="5" id="KW-1185">Reference proteome</keyword>
<dbReference type="PANTHER" id="PTHR10696">
    <property type="entry name" value="GAMMA-BUTYROBETAINE HYDROXYLASE-RELATED"/>
    <property type="match status" value="1"/>
</dbReference>
<dbReference type="GO" id="GO:0017000">
    <property type="term" value="P:antibiotic biosynthetic process"/>
    <property type="evidence" value="ECO:0007669"/>
    <property type="project" value="UniProtKB-KW"/>
</dbReference>
<dbReference type="EMBL" id="VNKQ01000014">
    <property type="protein sequence ID" value="KAG0647042.1"/>
    <property type="molecule type" value="Genomic_DNA"/>
</dbReference>
<evidence type="ECO:0000256" key="2">
    <source>
        <dbReference type="ARBA" id="ARBA00023194"/>
    </source>
</evidence>
<gene>
    <name evidence="4" type="ORF">D0Z07_6284</name>
</gene>
<dbReference type="GO" id="GO:0016491">
    <property type="term" value="F:oxidoreductase activity"/>
    <property type="evidence" value="ECO:0007669"/>
    <property type="project" value="UniProtKB-KW"/>
</dbReference>
<evidence type="ECO:0000259" key="3">
    <source>
        <dbReference type="Pfam" id="PF02668"/>
    </source>
</evidence>
<dbReference type="AlphaFoldDB" id="A0A9P6VFN5"/>
<evidence type="ECO:0000256" key="1">
    <source>
        <dbReference type="ARBA" id="ARBA00023002"/>
    </source>
</evidence>
<proteinExistence type="predicted"/>
<dbReference type="InterPro" id="IPR050411">
    <property type="entry name" value="AlphaKG_dependent_hydroxylases"/>
</dbReference>
<dbReference type="Pfam" id="PF02668">
    <property type="entry name" value="TauD"/>
    <property type="match status" value="1"/>
</dbReference>
<dbReference type="InterPro" id="IPR003819">
    <property type="entry name" value="TauD/TfdA-like"/>
</dbReference>
<reference evidence="4" key="1">
    <citation type="submission" date="2019-07" db="EMBL/GenBank/DDBJ databases">
        <title>Hyphodiscus hymeniophilus genome sequencing and assembly.</title>
        <authorList>
            <person name="Kramer G."/>
            <person name="Nodwell J."/>
        </authorList>
    </citation>
    <scope>NUCLEOTIDE SEQUENCE</scope>
    <source>
        <strain evidence="4">ATCC 34498</strain>
    </source>
</reference>
<dbReference type="PANTHER" id="PTHR10696:SF56">
    <property type="entry name" value="TAUD_TFDA-LIKE DOMAIN-CONTAINING PROTEIN"/>
    <property type="match status" value="1"/>
</dbReference>
<dbReference type="InterPro" id="IPR042098">
    <property type="entry name" value="TauD-like_sf"/>
</dbReference>
<dbReference type="Gene3D" id="3.60.130.10">
    <property type="entry name" value="Clavaminate synthase-like"/>
    <property type="match status" value="1"/>
</dbReference>
<sequence>MLLRPRRERNISLKALQLIKGALLPDRPLVRHASTLTQIEAPTLSSSKDSSHIDAIHARLTANGVAKIRLGFADTKCQYLEQLIRQLHTNYGHGLPIDHSASRGWFWDVRPTLADTVQTSSTSPTSISSFQARSETMESFPWHTDCSYESSPPRYFALQVLQPDRCYGGILSILSVDQILKTLSPLALKTLSKPEFRIDVPPEFIKNDSETYIVGSLLLLPRFGSKSLTIGQLRFREDIITPLTKKAKSALEELKGVLNGPEVRPAIIRLSPEQLPEGSVLLIDNRRWLHARNEVKDPNRHLRRVRWDATPFNAEGNLGS</sequence>
<dbReference type="SUPFAM" id="SSF51197">
    <property type="entry name" value="Clavaminate synthase-like"/>
    <property type="match status" value="1"/>
</dbReference>
<name>A0A9P6VFN5_9HELO</name>
<evidence type="ECO:0000313" key="5">
    <source>
        <dbReference type="Proteomes" id="UP000785200"/>
    </source>
</evidence>
<comment type="caution">
    <text evidence="4">The sequence shown here is derived from an EMBL/GenBank/DDBJ whole genome shotgun (WGS) entry which is preliminary data.</text>
</comment>
<evidence type="ECO:0000313" key="4">
    <source>
        <dbReference type="EMBL" id="KAG0647042.1"/>
    </source>
</evidence>
<protein>
    <recommendedName>
        <fullName evidence="3">TauD/TfdA-like domain-containing protein</fullName>
    </recommendedName>
</protein>
<keyword evidence="1" id="KW-0560">Oxidoreductase</keyword>
<organism evidence="4 5">
    <name type="scientific">Hyphodiscus hymeniophilus</name>
    <dbReference type="NCBI Taxonomy" id="353542"/>
    <lineage>
        <taxon>Eukaryota</taxon>
        <taxon>Fungi</taxon>
        <taxon>Dikarya</taxon>
        <taxon>Ascomycota</taxon>
        <taxon>Pezizomycotina</taxon>
        <taxon>Leotiomycetes</taxon>
        <taxon>Helotiales</taxon>
        <taxon>Hyphodiscaceae</taxon>
        <taxon>Hyphodiscus</taxon>
    </lineage>
</organism>
<dbReference type="OrthoDB" id="2960375at2759"/>
<accession>A0A9P6VFN5</accession>
<keyword evidence="2" id="KW-0045">Antibiotic biosynthesis</keyword>